<dbReference type="GO" id="GO:0005811">
    <property type="term" value="C:lipid droplet"/>
    <property type="evidence" value="ECO:0007669"/>
    <property type="project" value="TreeGrafter"/>
</dbReference>
<dbReference type="Gene3D" id="3.40.50.720">
    <property type="entry name" value="NAD(P)-binding Rossmann-like Domain"/>
    <property type="match status" value="1"/>
</dbReference>
<dbReference type="FunCoup" id="A0A2P5IEL9">
    <property type="interactions" value="144"/>
</dbReference>
<accession>A0A2P5IEL9</accession>
<evidence type="ECO:0000256" key="1">
    <source>
        <dbReference type="ARBA" id="ARBA00022516"/>
    </source>
</evidence>
<dbReference type="GO" id="GO:0000253">
    <property type="term" value="F:3-beta-hydroxysteroid 3-dehydrogenase (NADP+) activity"/>
    <property type="evidence" value="ECO:0007669"/>
    <property type="project" value="TreeGrafter"/>
</dbReference>
<reference evidence="7" key="1">
    <citation type="submission" date="2017-09" db="EMBL/GenBank/DDBJ databases">
        <title>Polyketide synthases of a Diaporthe helianthi virulent isolate.</title>
        <authorList>
            <person name="Baroncelli R."/>
        </authorList>
    </citation>
    <scope>NUCLEOTIDE SEQUENCE [LARGE SCALE GENOMIC DNA]</scope>
    <source>
        <strain evidence="7">7/96</strain>
    </source>
</reference>
<evidence type="ECO:0000313" key="8">
    <source>
        <dbReference type="Proteomes" id="UP000094444"/>
    </source>
</evidence>
<dbReference type="GO" id="GO:0005741">
    <property type="term" value="C:mitochondrial outer membrane"/>
    <property type="evidence" value="ECO:0007669"/>
    <property type="project" value="TreeGrafter"/>
</dbReference>
<dbReference type="Proteomes" id="UP000094444">
    <property type="component" value="Unassembled WGS sequence"/>
</dbReference>
<evidence type="ECO:0000256" key="4">
    <source>
        <dbReference type="ARBA" id="ARBA00023002"/>
    </source>
</evidence>
<keyword evidence="4" id="KW-0560">Oxidoreductase</keyword>
<comment type="caution">
    <text evidence="7">The sequence shown here is derived from an EMBL/GenBank/DDBJ whole genome shotgun (WGS) entry which is preliminary data.</text>
</comment>
<dbReference type="STRING" id="158607.A0A2P5IEL9"/>
<organism evidence="7 8">
    <name type="scientific">Diaporthe helianthi</name>
    <dbReference type="NCBI Taxonomy" id="158607"/>
    <lineage>
        <taxon>Eukaryota</taxon>
        <taxon>Fungi</taxon>
        <taxon>Dikarya</taxon>
        <taxon>Ascomycota</taxon>
        <taxon>Pezizomycotina</taxon>
        <taxon>Sordariomycetes</taxon>
        <taxon>Sordariomycetidae</taxon>
        <taxon>Diaporthales</taxon>
        <taxon>Diaporthaceae</taxon>
        <taxon>Diaporthe</taxon>
    </lineage>
</organism>
<keyword evidence="3" id="KW-0752">Steroid biosynthesis</keyword>
<dbReference type="GO" id="GO:0006696">
    <property type="term" value="P:ergosterol biosynthetic process"/>
    <property type="evidence" value="ECO:0007669"/>
    <property type="project" value="TreeGrafter"/>
</dbReference>
<dbReference type="SUPFAM" id="SSF51735">
    <property type="entry name" value="NAD(P)-binding Rossmann-fold domains"/>
    <property type="match status" value="1"/>
</dbReference>
<evidence type="ECO:0000256" key="2">
    <source>
        <dbReference type="ARBA" id="ARBA00022857"/>
    </source>
</evidence>
<keyword evidence="8" id="KW-1185">Reference proteome</keyword>
<gene>
    <name evidence="7" type="ORF">DHEL01_v200656</name>
</gene>
<dbReference type="InterPro" id="IPR051593">
    <property type="entry name" value="Ergosterol_Biosynth_ERG27"/>
</dbReference>
<comment type="similarity">
    <text evidence="6">Belongs to the short-chain dehydrogenases/reductases (SDR) family. ERG27 subfamily.</text>
</comment>
<evidence type="ECO:0000256" key="3">
    <source>
        <dbReference type="ARBA" id="ARBA00022955"/>
    </source>
</evidence>
<name>A0A2P5IEL9_DIAHE</name>
<proteinExistence type="inferred from homology"/>
<dbReference type="PANTHER" id="PTHR43647:SF1">
    <property type="entry name" value="3-KETO-STEROID REDUCTASE ERG27"/>
    <property type="match status" value="1"/>
</dbReference>
<dbReference type="GO" id="GO:0005789">
    <property type="term" value="C:endoplasmic reticulum membrane"/>
    <property type="evidence" value="ECO:0007669"/>
    <property type="project" value="TreeGrafter"/>
</dbReference>
<protein>
    <submittedName>
        <fullName evidence="7">3-keto-steroid reductase</fullName>
    </submittedName>
</protein>
<keyword evidence="5" id="KW-0443">Lipid metabolism</keyword>
<dbReference type="InParanoid" id="A0A2P5IEL9"/>
<dbReference type="PANTHER" id="PTHR43647">
    <property type="entry name" value="DEHYDROGENASE"/>
    <property type="match status" value="1"/>
</dbReference>
<keyword evidence="2" id="KW-0521">NADP</keyword>
<sequence>MATTPWADVPAENTFFALVTGANSGVGLGICQRLIDEFLATRSMNSHLILIPTTRDARKSAETTSQLRAHLHKSATFPKLRARGATSPNDAVVRVHLLSLQLDLCDFSTVYAAASQLVSGTLPLEGSGDGGVRIPRLDAVIFNAGIGGWTGVNWFQAAHNFLTAGWIQATTWPTYKIAPAGMTVDPLPAGKQQNQNGEANRGGKDDAVVGRLFCANVFGHYLFARAILPLLSRRQGVGEDSEIPPGRLIWESSVEAARDHFRPDDLQGLETSAPYESTKRLTDLLVLTTNLPGARAHSAPYWRLPPSTAAAAALQDEQEQQPPKVYLCHPGIVVTTILPLPMILQYLWTLAAYVARWLGSAWHTNTAYNAAAAMVWLALSTQETLDLEAAESIKWGSACDIRGKALVKETEVDGWGWRGKVEALEDDDGATGALRKIKGRKKGARLVTEESRVEFEETGALCWREMERLRQEWEARMKEAGLKGDV</sequence>
<evidence type="ECO:0000256" key="6">
    <source>
        <dbReference type="ARBA" id="ARBA00023593"/>
    </source>
</evidence>
<keyword evidence="1" id="KW-0444">Lipid biosynthesis</keyword>
<dbReference type="OrthoDB" id="9989144at2759"/>
<evidence type="ECO:0000313" key="7">
    <source>
        <dbReference type="EMBL" id="POS80938.1"/>
    </source>
</evidence>
<dbReference type="InterPro" id="IPR036291">
    <property type="entry name" value="NAD(P)-bd_dom_sf"/>
</dbReference>
<dbReference type="AlphaFoldDB" id="A0A2P5IEL9"/>
<evidence type="ECO:0000256" key="5">
    <source>
        <dbReference type="ARBA" id="ARBA00023098"/>
    </source>
</evidence>
<dbReference type="EMBL" id="MAVT02000026">
    <property type="protein sequence ID" value="POS80938.1"/>
    <property type="molecule type" value="Genomic_DNA"/>
</dbReference>